<evidence type="ECO:0000259" key="7">
    <source>
        <dbReference type="PROSITE" id="PS50010"/>
    </source>
</evidence>
<dbReference type="InterPro" id="IPR011993">
    <property type="entry name" value="PH-like_dom_sf"/>
</dbReference>
<dbReference type="PANTHER" id="PTHR45834">
    <property type="entry name" value="RHO GUANINE NUCLEOTIDE EXCHANGE FACTOR 9-RELATED"/>
    <property type="match status" value="1"/>
</dbReference>
<protein>
    <submittedName>
        <fullName evidence="8">Spermatogenesis-associated protein 13</fullName>
    </submittedName>
</protein>
<dbReference type="Pfam" id="PF22697">
    <property type="entry name" value="SOS1_NGEF_PH"/>
    <property type="match status" value="1"/>
</dbReference>
<feature type="domain" description="PH" evidence="6">
    <location>
        <begin position="523"/>
        <end position="631"/>
    </location>
</feature>
<dbReference type="Gene3D" id="1.20.900.10">
    <property type="entry name" value="Dbl homology (DH) domain"/>
    <property type="match status" value="1"/>
</dbReference>
<dbReference type="GO" id="GO:0035556">
    <property type="term" value="P:intracellular signal transduction"/>
    <property type="evidence" value="ECO:0007669"/>
    <property type="project" value="InterPro"/>
</dbReference>
<dbReference type="PROSITE" id="PS50010">
    <property type="entry name" value="DH_2"/>
    <property type="match status" value="1"/>
</dbReference>
<evidence type="ECO:0000256" key="4">
    <source>
        <dbReference type="SAM" id="MobiDB-lite"/>
    </source>
</evidence>
<dbReference type="SMART" id="SM00326">
    <property type="entry name" value="SH3"/>
    <property type="match status" value="1"/>
</dbReference>
<dbReference type="InterPro" id="IPR001331">
    <property type="entry name" value="GDS_CDC24_CS"/>
</dbReference>
<dbReference type="InterPro" id="IPR001849">
    <property type="entry name" value="PH_domain"/>
</dbReference>
<reference evidence="8" key="1">
    <citation type="journal article" date="2011" name="Genome Res.">
        <title>Deep small RNA sequencing from the nematode Ascaris reveals conservation, functional diversification, and novel developmental profiles.</title>
        <authorList>
            <person name="Wang J."/>
            <person name="Czech B."/>
            <person name="Crunk A."/>
            <person name="Wallace A."/>
            <person name="Mitreva M."/>
            <person name="Hannon G.J."/>
            <person name="Davis R.E."/>
        </authorList>
    </citation>
    <scope>NUCLEOTIDE SEQUENCE</scope>
</reference>
<dbReference type="CDD" id="cd11828">
    <property type="entry name" value="SH3_ARHGEF9_like"/>
    <property type="match status" value="1"/>
</dbReference>
<dbReference type="InterPro" id="IPR000219">
    <property type="entry name" value="DH_dom"/>
</dbReference>
<dbReference type="SMART" id="SM00233">
    <property type="entry name" value="PH"/>
    <property type="match status" value="1"/>
</dbReference>
<evidence type="ECO:0000256" key="3">
    <source>
        <dbReference type="PROSITE-ProRule" id="PRU00192"/>
    </source>
</evidence>
<dbReference type="InterPro" id="IPR036028">
    <property type="entry name" value="SH3-like_dom_sf"/>
</dbReference>
<dbReference type="InterPro" id="IPR035899">
    <property type="entry name" value="DBL_dom_sf"/>
</dbReference>
<evidence type="ECO:0000259" key="6">
    <source>
        <dbReference type="PROSITE" id="PS50003"/>
    </source>
</evidence>
<dbReference type="SMART" id="SM00325">
    <property type="entry name" value="RhoGEF"/>
    <property type="match status" value="1"/>
</dbReference>
<dbReference type="PANTHER" id="PTHR45834:SF3">
    <property type="entry name" value="RHO GUANINE NUCLEOTIDE EXCHANGE FACTOR 3, ISOFORM L"/>
    <property type="match status" value="1"/>
</dbReference>
<dbReference type="GO" id="GO:0005829">
    <property type="term" value="C:cytosol"/>
    <property type="evidence" value="ECO:0007669"/>
    <property type="project" value="TreeGrafter"/>
</dbReference>
<dbReference type="InterPro" id="IPR055251">
    <property type="entry name" value="SOS1_NGEF_PH"/>
</dbReference>
<dbReference type="InterPro" id="IPR053086">
    <property type="entry name" value="RhoGEF_domain"/>
</dbReference>
<sequence>MEKSVICDLSYDFVSPNISSRSYDPIIVAAAQQQKLTFMLPPSNYQSSANAYIRKRSSLVEALNNSIFPPSPDVEKHRRSVDISSTMDYENRYVNNGYEPYRIERVYSVKHFLRKVNNDYDYFGRVVSVDEQQQISPLELPSRLVQKRTQNTREKRSKSQPIHSPIHIDSDEEFDGPTNHMSRVDAIAFYNASGDSEGSSAKDRTYRSSVHSTTSSMTTSSTVSSSDEQVLMTAEAAWDHVAILPDELPFAAGDIINVLDYSSHSELWYGSCRDRTGWFPSSHVRVVNRSLMTRASTSDDFPQPMRILRAKVIEELMSTERDYVDLLKNLVKGFIEQTRRRTEMFPPSRILRIFGNLEAIYALHCKFLRELELAYNQNAPENSCVGTAFLRNRSSFSIYSEYCNNRPVSCAELSALSEKPHYHEFFEACRLLRGMPKLSLEGFLLTPVQRICRYPLQLAELLKATPVSHLDREPVQAAATAMKTVAALINEKKRRLESLQKIALWQRNVEGWRGPDLVETNCRMVHTGEVSCRCITDGSILWHKDVLLFLFDQSLIICKKDIIKKNHYLFRDRISLNSATFVDCPDGKDMSYGITLRNSWKLVTTGRELIFSCRDKASKNEWAEHMRRRTASSPPTQDERRLVHDTLSRASHGRLDMNTLLDGKARFSWKKNKY</sequence>
<keyword evidence="2" id="KW-0344">Guanine-nucleotide releasing factor</keyword>
<evidence type="ECO:0000256" key="2">
    <source>
        <dbReference type="ARBA" id="ARBA00022658"/>
    </source>
</evidence>
<dbReference type="SUPFAM" id="SSF48065">
    <property type="entry name" value="DBL homology domain (DH-domain)"/>
    <property type="match status" value="1"/>
</dbReference>
<dbReference type="CDD" id="cd00160">
    <property type="entry name" value="RhoGEF"/>
    <property type="match status" value="1"/>
</dbReference>
<organism evidence="8">
    <name type="scientific">Ascaris suum</name>
    <name type="common">Pig roundworm</name>
    <name type="synonym">Ascaris lumbricoides</name>
    <dbReference type="NCBI Taxonomy" id="6253"/>
    <lineage>
        <taxon>Eukaryota</taxon>
        <taxon>Metazoa</taxon>
        <taxon>Ecdysozoa</taxon>
        <taxon>Nematoda</taxon>
        <taxon>Chromadorea</taxon>
        <taxon>Rhabditida</taxon>
        <taxon>Spirurina</taxon>
        <taxon>Ascaridomorpha</taxon>
        <taxon>Ascaridoidea</taxon>
        <taxon>Ascarididae</taxon>
        <taxon>Ascaris</taxon>
    </lineage>
</organism>
<dbReference type="SUPFAM" id="SSF50044">
    <property type="entry name" value="SH3-domain"/>
    <property type="match status" value="1"/>
</dbReference>
<keyword evidence="1 3" id="KW-0728">SH3 domain</keyword>
<dbReference type="AlphaFoldDB" id="F1KZE5"/>
<feature type="region of interest" description="Disordered" evidence="4">
    <location>
        <begin position="194"/>
        <end position="222"/>
    </location>
</feature>
<feature type="region of interest" description="Disordered" evidence="4">
    <location>
        <begin position="145"/>
        <end position="177"/>
    </location>
</feature>
<proteinExistence type="evidence at transcript level"/>
<evidence type="ECO:0000259" key="5">
    <source>
        <dbReference type="PROSITE" id="PS50002"/>
    </source>
</evidence>
<dbReference type="Gene3D" id="2.30.29.30">
    <property type="entry name" value="Pleckstrin-homology domain (PH domain)/Phosphotyrosine-binding domain (PTB)"/>
    <property type="match status" value="1"/>
</dbReference>
<feature type="domain" description="SH3" evidence="5">
    <location>
        <begin position="229"/>
        <end position="289"/>
    </location>
</feature>
<feature type="compositionally biased region" description="Low complexity" evidence="4">
    <location>
        <begin position="208"/>
        <end position="222"/>
    </location>
</feature>
<accession>F1KZE5</accession>
<dbReference type="EMBL" id="JI168521">
    <property type="protein sequence ID" value="ADY43249.1"/>
    <property type="molecule type" value="mRNA"/>
</dbReference>
<dbReference type="GO" id="GO:0005085">
    <property type="term" value="F:guanyl-nucleotide exchange factor activity"/>
    <property type="evidence" value="ECO:0007669"/>
    <property type="project" value="UniProtKB-KW"/>
</dbReference>
<evidence type="ECO:0000256" key="1">
    <source>
        <dbReference type="ARBA" id="ARBA00022443"/>
    </source>
</evidence>
<dbReference type="Gene3D" id="2.30.30.40">
    <property type="entry name" value="SH3 Domains"/>
    <property type="match status" value="1"/>
</dbReference>
<dbReference type="PROSITE" id="PS50002">
    <property type="entry name" value="SH3"/>
    <property type="match status" value="1"/>
</dbReference>
<dbReference type="InterPro" id="IPR001452">
    <property type="entry name" value="SH3_domain"/>
</dbReference>
<dbReference type="Pfam" id="PF00621">
    <property type="entry name" value="RhoGEF"/>
    <property type="match status" value="1"/>
</dbReference>
<evidence type="ECO:0000313" key="8">
    <source>
        <dbReference type="EMBL" id="ADY43249.1"/>
    </source>
</evidence>
<dbReference type="PROSITE" id="PS00741">
    <property type="entry name" value="DH_1"/>
    <property type="match status" value="1"/>
</dbReference>
<feature type="domain" description="DH" evidence="7">
    <location>
        <begin position="308"/>
        <end position="492"/>
    </location>
</feature>
<name>F1KZE5_ASCSU</name>
<dbReference type="PROSITE" id="PS50003">
    <property type="entry name" value="PH_DOMAIN"/>
    <property type="match status" value="1"/>
</dbReference>
<dbReference type="Pfam" id="PF07653">
    <property type="entry name" value="SH3_2"/>
    <property type="match status" value="1"/>
</dbReference>
<dbReference type="SUPFAM" id="SSF50729">
    <property type="entry name" value="PH domain-like"/>
    <property type="match status" value="1"/>
</dbReference>